<proteinExistence type="predicted"/>
<dbReference type="InterPro" id="IPR032675">
    <property type="entry name" value="LRR_dom_sf"/>
</dbReference>
<dbReference type="GO" id="GO:0031146">
    <property type="term" value="P:SCF-dependent proteasomal ubiquitin-dependent protein catabolic process"/>
    <property type="evidence" value="ECO:0000318"/>
    <property type="project" value="GO_Central"/>
</dbReference>
<dbReference type="Proteomes" id="UP000001514">
    <property type="component" value="Unassembled WGS sequence"/>
</dbReference>
<evidence type="ECO:0000313" key="3">
    <source>
        <dbReference type="Proteomes" id="UP000001514"/>
    </source>
</evidence>
<dbReference type="Gramene" id="EFJ38435">
    <property type="protein sequence ID" value="EFJ38435"/>
    <property type="gene ID" value="SELMODRAFT_75506"/>
</dbReference>
<dbReference type="SMART" id="SM00367">
    <property type="entry name" value="LRR_CC"/>
    <property type="match status" value="15"/>
</dbReference>
<dbReference type="FunCoup" id="D8QQC9">
    <property type="interactions" value="121"/>
</dbReference>
<sequence length="637" mass="69058">MRLEADIWSLSNHLLVKILEKLDEVVDRKSWRLTCKRFYAAGAESQKTMRLFNSELLPRALARHTGIESLDLSSCIKITDEDLALVGELAGTRLRSLGLARMGGFTVAGIVALARDCSALVELDLRCCNSLGDLELAAVCQLGNLRKLDLTGCYMISDAGLGCLAAGCKKLQVVVLKGCVGISDAGLCFLASNCKELTTIDVSYTEITDDGVRCLSNLPSLRVLNLAACSNVGDAGLTRTSTSLLELDLSCCRSVTNVGISFLSKRSLQFLKLGFCSPVKKRSQITGQLLEAVGKLTQIQTLKLAGCEIAGDGLRFVGSCCLQLSDLSLSKCRGVTDSGMASIFHGCKNLRKLDLTCCLDLTEITACNIARSSAGLVSLKIEACRILTENNIPLLMERCSCLEELDVTDCNIDDAGLECIAKCKFLKTLKLGFCKVSDNGIEHVGRNCSDLIELDLYRSGNVGDAGVASIAAGCRKLRILNLSYCPNITDASIVSISQLSHLQQLEIRGCKGVGLEKKLPEFKNLVELDLKHCGIGDRGMTSIVHCFPNLQQLNLSYCRISNAALVMLGNLRCLQNVKLVQIGDVSIEVLAAALLSCVCLKKAKLFCNALLNDSINARYQQLEDRGCRIRWMIKPER</sequence>
<dbReference type="KEGG" id="smo:SELMODRAFT_75506"/>
<dbReference type="GO" id="GO:0019005">
    <property type="term" value="C:SCF ubiquitin ligase complex"/>
    <property type="evidence" value="ECO:0000318"/>
    <property type="project" value="GO_Central"/>
</dbReference>
<dbReference type="Pfam" id="PF25372">
    <property type="entry name" value="DUF7885"/>
    <property type="match status" value="2"/>
</dbReference>
<dbReference type="Gene3D" id="3.80.10.10">
    <property type="entry name" value="Ribonuclease Inhibitor"/>
    <property type="match status" value="4"/>
</dbReference>
<dbReference type="eggNOG" id="KOG1947">
    <property type="taxonomic scope" value="Eukaryota"/>
</dbReference>
<dbReference type="CDD" id="cd22159">
    <property type="entry name" value="F-box_AtTIR1-like"/>
    <property type="match status" value="1"/>
</dbReference>
<feature type="domain" description="F-box/LRR-repeat protein 15-like leucin rich repeat" evidence="1">
    <location>
        <begin position="321"/>
        <end position="470"/>
    </location>
</feature>
<accession>D8QQC9</accession>
<reference evidence="2 3" key="1">
    <citation type="journal article" date="2011" name="Science">
        <title>The Selaginella genome identifies genetic changes associated with the evolution of vascular plants.</title>
        <authorList>
            <person name="Banks J.A."/>
            <person name="Nishiyama T."/>
            <person name="Hasebe M."/>
            <person name="Bowman J.L."/>
            <person name="Gribskov M."/>
            <person name="dePamphilis C."/>
            <person name="Albert V.A."/>
            <person name="Aono N."/>
            <person name="Aoyama T."/>
            <person name="Ambrose B.A."/>
            <person name="Ashton N.W."/>
            <person name="Axtell M.J."/>
            <person name="Barker E."/>
            <person name="Barker M.S."/>
            <person name="Bennetzen J.L."/>
            <person name="Bonawitz N.D."/>
            <person name="Chapple C."/>
            <person name="Cheng C."/>
            <person name="Correa L.G."/>
            <person name="Dacre M."/>
            <person name="DeBarry J."/>
            <person name="Dreyer I."/>
            <person name="Elias M."/>
            <person name="Engstrom E.M."/>
            <person name="Estelle M."/>
            <person name="Feng L."/>
            <person name="Finet C."/>
            <person name="Floyd S.K."/>
            <person name="Frommer W.B."/>
            <person name="Fujita T."/>
            <person name="Gramzow L."/>
            <person name="Gutensohn M."/>
            <person name="Harholt J."/>
            <person name="Hattori M."/>
            <person name="Heyl A."/>
            <person name="Hirai T."/>
            <person name="Hiwatashi Y."/>
            <person name="Ishikawa M."/>
            <person name="Iwata M."/>
            <person name="Karol K.G."/>
            <person name="Koehler B."/>
            <person name="Kolukisaoglu U."/>
            <person name="Kubo M."/>
            <person name="Kurata T."/>
            <person name="Lalonde S."/>
            <person name="Li K."/>
            <person name="Li Y."/>
            <person name="Litt A."/>
            <person name="Lyons E."/>
            <person name="Manning G."/>
            <person name="Maruyama T."/>
            <person name="Michael T.P."/>
            <person name="Mikami K."/>
            <person name="Miyazaki S."/>
            <person name="Morinaga S."/>
            <person name="Murata T."/>
            <person name="Mueller-Roeber B."/>
            <person name="Nelson D.R."/>
            <person name="Obara M."/>
            <person name="Oguri Y."/>
            <person name="Olmstead R.G."/>
            <person name="Onodera N."/>
            <person name="Petersen B.L."/>
            <person name="Pils B."/>
            <person name="Prigge M."/>
            <person name="Rensing S.A."/>
            <person name="Riano-Pachon D.M."/>
            <person name="Roberts A.W."/>
            <person name="Sato Y."/>
            <person name="Scheller H.V."/>
            <person name="Schulz B."/>
            <person name="Schulz C."/>
            <person name="Shakirov E.V."/>
            <person name="Shibagaki N."/>
            <person name="Shinohara N."/>
            <person name="Shippen D.E."/>
            <person name="Soerensen I."/>
            <person name="Sotooka R."/>
            <person name="Sugimoto N."/>
            <person name="Sugita M."/>
            <person name="Sumikawa N."/>
            <person name="Tanurdzic M."/>
            <person name="Theissen G."/>
            <person name="Ulvskov P."/>
            <person name="Wakazuki S."/>
            <person name="Weng J.K."/>
            <person name="Willats W.W."/>
            <person name="Wipf D."/>
            <person name="Wolf P.G."/>
            <person name="Yang L."/>
            <person name="Zimmer A.D."/>
            <person name="Zhu Q."/>
            <person name="Mitros T."/>
            <person name="Hellsten U."/>
            <person name="Loque D."/>
            <person name="Otillar R."/>
            <person name="Salamov A."/>
            <person name="Schmutz J."/>
            <person name="Shapiro H."/>
            <person name="Lindquist E."/>
            <person name="Lucas S."/>
            <person name="Rokhsar D."/>
            <person name="Grigoriev I.V."/>
        </authorList>
    </citation>
    <scope>NUCLEOTIDE SEQUENCE [LARGE SCALE GENOMIC DNA]</scope>
</reference>
<dbReference type="PANTHER" id="PTHR13318">
    <property type="entry name" value="PARTNER OF PAIRED, ISOFORM B-RELATED"/>
    <property type="match status" value="1"/>
</dbReference>
<dbReference type="SUPFAM" id="SSF52047">
    <property type="entry name" value="RNI-like"/>
    <property type="match status" value="3"/>
</dbReference>
<dbReference type="InterPro" id="IPR006553">
    <property type="entry name" value="Leu-rich_rpt_Cys-con_subtyp"/>
</dbReference>
<dbReference type="InterPro" id="IPR001611">
    <property type="entry name" value="Leu-rich_rpt"/>
</dbReference>
<feature type="domain" description="F-box/LRR-repeat protein 15-like leucin rich repeat" evidence="1">
    <location>
        <begin position="116"/>
        <end position="190"/>
    </location>
</feature>
<protein>
    <recommendedName>
        <fullName evidence="1">F-box/LRR-repeat protein 15-like leucin rich repeat domain-containing protein</fullName>
    </recommendedName>
</protein>
<dbReference type="HOGENOM" id="CLU_016072_3_1_1"/>
<keyword evidence="3" id="KW-1185">Reference proteome</keyword>
<dbReference type="Pfam" id="PF13516">
    <property type="entry name" value="LRR_6"/>
    <property type="match status" value="5"/>
</dbReference>
<dbReference type="EMBL" id="GL377565">
    <property type="protein sequence ID" value="EFJ38435.1"/>
    <property type="molecule type" value="Genomic_DNA"/>
</dbReference>
<evidence type="ECO:0000313" key="2">
    <source>
        <dbReference type="EMBL" id="EFJ38435.1"/>
    </source>
</evidence>
<evidence type="ECO:0000259" key="1">
    <source>
        <dbReference type="Pfam" id="PF25372"/>
    </source>
</evidence>
<gene>
    <name evidence="2" type="ORF">SELMODRAFT_75506</name>
</gene>
<dbReference type="PANTHER" id="PTHR13318:SF190">
    <property type="entry name" value="PARTNER OF PAIRED, ISOFORM B"/>
    <property type="match status" value="1"/>
</dbReference>
<organism evidence="3">
    <name type="scientific">Selaginella moellendorffii</name>
    <name type="common">Spikemoss</name>
    <dbReference type="NCBI Taxonomy" id="88036"/>
    <lineage>
        <taxon>Eukaryota</taxon>
        <taxon>Viridiplantae</taxon>
        <taxon>Streptophyta</taxon>
        <taxon>Embryophyta</taxon>
        <taxon>Tracheophyta</taxon>
        <taxon>Lycopodiopsida</taxon>
        <taxon>Selaginellales</taxon>
        <taxon>Selaginellaceae</taxon>
        <taxon>Selaginella</taxon>
    </lineage>
</organism>
<name>D8QQC9_SELML</name>
<dbReference type="InParanoid" id="D8QQC9"/>
<dbReference type="AlphaFoldDB" id="D8QQC9"/>
<dbReference type="InterPro" id="IPR057207">
    <property type="entry name" value="FBXL15_LRR"/>
</dbReference>